<dbReference type="Gene3D" id="2.60.120.10">
    <property type="entry name" value="Jelly Rolls"/>
    <property type="match status" value="1"/>
</dbReference>
<organism evidence="6 7">
    <name type="scientific">Methylobacterium radiodurans</name>
    <dbReference type="NCBI Taxonomy" id="2202828"/>
    <lineage>
        <taxon>Bacteria</taxon>
        <taxon>Pseudomonadati</taxon>
        <taxon>Pseudomonadota</taxon>
        <taxon>Alphaproteobacteria</taxon>
        <taxon>Hyphomicrobiales</taxon>
        <taxon>Methylobacteriaceae</taxon>
        <taxon>Methylobacterium</taxon>
    </lineage>
</organism>
<dbReference type="InterPro" id="IPR050397">
    <property type="entry name" value="Env_Response_Regulators"/>
</dbReference>
<dbReference type="InterPro" id="IPR000595">
    <property type="entry name" value="cNMP-bd_dom"/>
</dbReference>
<dbReference type="PANTHER" id="PTHR24567">
    <property type="entry name" value="CRP FAMILY TRANSCRIPTIONAL REGULATORY PROTEIN"/>
    <property type="match status" value="1"/>
</dbReference>
<dbReference type="InterPro" id="IPR018490">
    <property type="entry name" value="cNMP-bd_dom_sf"/>
</dbReference>
<proteinExistence type="predicted"/>
<dbReference type="SMART" id="SM00419">
    <property type="entry name" value="HTH_CRP"/>
    <property type="match status" value="1"/>
</dbReference>
<sequence length="285" mass="30543">MSSDLASLPGGNLLLGALRLPDQALLKPHLELREYRRGDVLFEAGEDVGHITFPLGQCVAALVIGLRDGRAVETATVGREGAVGGVVSQGSLPAFSRAVVQIPGSVLRVEAAVLQQVKQTSPGLRNMITRYSDCLLAQVLQSVACNASHTIEARCARWLLGLQDRLGSDVLPVTHEVLAELLGVQRSYLTRTLRTLQQQGLIQVRRGRIIIQSRSAVEAAACECHGAVKRHFETVLGAVYNASGTLVSLRPASAEEPRMCQVVQGGITPAGNSRPRRPRRNDALA</sequence>
<dbReference type="InterPro" id="IPR014710">
    <property type="entry name" value="RmlC-like_jellyroll"/>
</dbReference>
<dbReference type="Proteomes" id="UP000246058">
    <property type="component" value="Chromosome"/>
</dbReference>
<dbReference type="Pfam" id="PF13545">
    <property type="entry name" value="HTH_Crp_2"/>
    <property type="match status" value="1"/>
</dbReference>
<accession>A0A2U8VV65</accession>
<dbReference type="InterPro" id="IPR036390">
    <property type="entry name" value="WH_DNA-bd_sf"/>
</dbReference>
<feature type="region of interest" description="Disordered" evidence="4">
    <location>
        <begin position="265"/>
        <end position="285"/>
    </location>
</feature>
<evidence type="ECO:0000256" key="1">
    <source>
        <dbReference type="ARBA" id="ARBA00023015"/>
    </source>
</evidence>
<dbReference type="SUPFAM" id="SSF51206">
    <property type="entry name" value="cAMP-binding domain-like"/>
    <property type="match status" value="1"/>
</dbReference>
<dbReference type="GO" id="GO:0005829">
    <property type="term" value="C:cytosol"/>
    <property type="evidence" value="ECO:0007669"/>
    <property type="project" value="TreeGrafter"/>
</dbReference>
<evidence type="ECO:0000256" key="3">
    <source>
        <dbReference type="ARBA" id="ARBA00023163"/>
    </source>
</evidence>
<evidence type="ECO:0000313" key="7">
    <source>
        <dbReference type="Proteomes" id="UP000246058"/>
    </source>
</evidence>
<gene>
    <name evidence="6" type="ORF">DK427_19805</name>
</gene>
<keyword evidence="3" id="KW-0804">Transcription</keyword>
<dbReference type="SUPFAM" id="SSF46785">
    <property type="entry name" value="Winged helix' DNA-binding domain"/>
    <property type="match status" value="1"/>
</dbReference>
<keyword evidence="7" id="KW-1185">Reference proteome</keyword>
<name>A0A2U8VV65_9HYPH</name>
<protein>
    <submittedName>
        <fullName evidence="6">Crp/Fnr family transcriptional regulator</fullName>
    </submittedName>
</protein>
<evidence type="ECO:0000313" key="6">
    <source>
        <dbReference type="EMBL" id="AWN37693.1"/>
    </source>
</evidence>
<dbReference type="AlphaFoldDB" id="A0A2U8VV65"/>
<evidence type="ECO:0000259" key="5">
    <source>
        <dbReference type="PROSITE" id="PS51063"/>
    </source>
</evidence>
<feature type="domain" description="HTH crp-type" evidence="5">
    <location>
        <begin position="149"/>
        <end position="215"/>
    </location>
</feature>
<dbReference type="KEGG" id="meti:DK427_19805"/>
<dbReference type="RefSeq" id="WP_109952759.1">
    <property type="nucleotide sequence ID" value="NZ_CP029551.1"/>
</dbReference>
<dbReference type="InterPro" id="IPR012318">
    <property type="entry name" value="HTH_CRP"/>
</dbReference>
<dbReference type="OrthoDB" id="7506088at2"/>
<evidence type="ECO:0000256" key="2">
    <source>
        <dbReference type="ARBA" id="ARBA00023125"/>
    </source>
</evidence>
<dbReference type="CDD" id="cd00038">
    <property type="entry name" value="CAP_ED"/>
    <property type="match status" value="1"/>
</dbReference>
<dbReference type="GO" id="GO:0003700">
    <property type="term" value="F:DNA-binding transcription factor activity"/>
    <property type="evidence" value="ECO:0007669"/>
    <property type="project" value="TreeGrafter"/>
</dbReference>
<dbReference type="PROSITE" id="PS51063">
    <property type="entry name" value="HTH_CRP_2"/>
    <property type="match status" value="1"/>
</dbReference>
<dbReference type="EMBL" id="CP029551">
    <property type="protein sequence ID" value="AWN37693.1"/>
    <property type="molecule type" value="Genomic_DNA"/>
</dbReference>
<dbReference type="PANTHER" id="PTHR24567:SF74">
    <property type="entry name" value="HTH-TYPE TRANSCRIPTIONAL REGULATOR ARCR"/>
    <property type="match status" value="1"/>
</dbReference>
<dbReference type="GO" id="GO:0003677">
    <property type="term" value="F:DNA binding"/>
    <property type="evidence" value="ECO:0007669"/>
    <property type="project" value="UniProtKB-KW"/>
</dbReference>
<evidence type="ECO:0000256" key="4">
    <source>
        <dbReference type="SAM" id="MobiDB-lite"/>
    </source>
</evidence>
<reference evidence="6 7" key="1">
    <citation type="submission" date="2018-05" db="EMBL/GenBank/DDBJ databases">
        <title>Complete Genome Sequence of Methylobacterium sp. 17Sr1-43.</title>
        <authorList>
            <person name="Srinivasan S."/>
        </authorList>
    </citation>
    <scope>NUCLEOTIDE SEQUENCE [LARGE SCALE GENOMIC DNA]</scope>
    <source>
        <strain evidence="6 7">17Sr1-43</strain>
    </source>
</reference>
<keyword evidence="1" id="KW-0805">Transcription regulation</keyword>
<keyword evidence="2" id="KW-0238">DNA-binding</keyword>